<dbReference type="EMBL" id="MLAK01000093">
    <property type="protein sequence ID" value="OHT16598.1"/>
    <property type="molecule type" value="Genomic_DNA"/>
</dbReference>
<dbReference type="VEuPathDB" id="TrichDB:TRFO_41709"/>
<evidence type="ECO:0000313" key="1">
    <source>
        <dbReference type="EMBL" id="OHT16598.1"/>
    </source>
</evidence>
<name>A0A1J4L3S2_9EUKA</name>
<reference evidence="1" key="1">
    <citation type="submission" date="2016-10" db="EMBL/GenBank/DDBJ databases">
        <authorList>
            <person name="Benchimol M."/>
            <person name="Almeida L.G."/>
            <person name="Vasconcelos A.T."/>
            <person name="Perreira-Neves A."/>
            <person name="Rosa I.A."/>
            <person name="Tasca T."/>
            <person name="Bogo M.R."/>
            <person name="de Souza W."/>
        </authorList>
    </citation>
    <scope>NUCLEOTIDE SEQUENCE [LARGE SCALE GENOMIC DNA]</scope>
    <source>
        <strain evidence="1">K</strain>
    </source>
</reference>
<sequence>MSRASPQKQRSTDIKQDKLDEETTRIIIKCGGGNNAQARYFQELSSHVVGNENEAFESLQPDMKITNAKAWRQAVCLVNAYLKRYRMELTLQTIKTEYVQNPKSTGYKSASVVDSTMKNLLKLSKDIKNINFEERAQEFNDELQQKILNTPKKSRLHH</sequence>
<gene>
    <name evidence="1" type="ORF">TRFO_41709</name>
</gene>
<organism evidence="1 2">
    <name type="scientific">Tritrichomonas foetus</name>
    <dbReference type="NCBI Taxonomy" id="1144522"/>
    <lineage>
        <taxon>Eukaryota</taxon>
        <taxon>Metamonada</taxon>
        <taxon>Parabasalia</taxon>
        <taxon>Tritrichomonadida</taxon>
        <taxon>Tritrichomonadidae</taxon>
        <taxon>Tritrichomonas</taxon>
    </lineage>
</organism>
<comment type="caution">
    <text evidence="1">The sequence shown here is derived from an EMBL/GenBank/DDBJ whole genome shotgun (WGS) entry which is preliminary data.</text>
</comment>
<evidence type="ECO:0000313" key="2">
    <source>
        <dbReference type="Proteomes" id="UP000179807"/>
    </source>
</evidence>
<accession>A0A1J4L3S2</accession>
<protein>
    <submittedName>
        <fullName evidence="1">Uncharacterized protein</fullName>
    </submittedName>
</protein>
<keyword evidence="2" id="KW-1185">Reference proteome</keyword>
<dbReference type="GeneID" id="94848644"/>
<dbReference type="AlphaFoldDB" id="A0A1J4L3S2"/>
<dbReference type="Proteomes" id="UP000179807">
    <property type="component" value="Unassembled WGS sequence"/>
</dbReference>
<proteinExistence type="predicted"/>
<dbReference type="RefSeq" id="XP_068369734.1">
    <property type="nucleotide sequence ID" value="XM_068513940.1"/>
</dbReference>